<evidence type="ECO:0000256" key="2">
    <source>
        <dbReference type="ARBA" id="ARBA00022840"/>
    </source>
</evidence>
<evidence type="ECO:0000256" key="3">
    <source>
        <dbReference type="ARBA" id="ARBA00025768"/>
    </source>
</evidence>
<name>A0AAD8A1D6_DIPPU</name>
<evidence type="ECO:0000256" key="1">
    <source>
        <dbReference type="ARBA" id="ARBA00022741"/>
    </source>
</evidence>
<dbReference type="AlphaFoldDB" id="A0AAD8A1D6"/>
<sequence>MPLILMTGLPSSGKSTRMLQLKEIFEHIHEKQVCVVSEHKVMIESGNEKNALFSDAAKEKMIRGLIKSEAQRLINREDIVIIDAGNYIKGYRYELYCMSKASKTTQCTVHCEVSPETAWEWNSKRGDEQYTKETFDALTMRYEAPDSRNRWDSPLFTVLQDDEVPCEHVYKALYERKAPPPNQSTQCAPLSSTNFLYEMDRITLDVVASRTILFAQQLGLEGELKIPGCKDCTLMTRGGNMTPAQLSRLRRQFLLYIKLHPTTDINKIGSLFVQFLNTSLS</sequence>
<dbReference type="Pfam" id="PF08433">
    <property type="entry name" value="KTI12"/>
    <property type="match status" value="1"/>
</dbReference>
<dbReference type="SUPFAM" id="SSF52540">
    <property type="entry name" value="P-loop containing nucleoside triphosphate hydrolases"/>
    <property type="match status" value="1"/>
</dbReference>
<dbReference type="InterPro" id="IPR013641">
    <property type="entry name" value="KTI12/PSTK"/>
</dbReference>
<proteinExistence type="inferred from homology"/>
<keyword evidence="2" id="KW-0067">ATP-binding</keyword>
<organism evidence="5 6">
    <name type="scientific">Diploptera punctata</name>
    <name type="common">Pacific beetle cockroach</name>
    <dbReference type="NCBI Taxonomy" id="6984"/>
    <lineage>
        <taxon>Eukaryota</taxon>
        <taxon>Metazoa</taxon>
        <taxon>Ecdysozoa</taxon>
        <taxon>Arthropoda</taxon>
        <taxon>Hexapoda</taxon>
        <taxon>Insecta</taxon>
        <taxon>Pterygota</taxon>
        <taxon>Neoptera</taxon>
        <taxon>Polyneoptera</taxon>
        <taxon>Dictyoptera</taxon>
        <taxon>Blattodea</taxon>
        <taxon>Blaberoidea</taxon>
        <taxon>Blaberidae</taxon>
        <taxon>Diplopterinae</taxon>
        <taxon>Diploptera</taxon>
    </lineage>
</organism>
<evidence type="ECO:0000313" key="6">
    <source>
        <dbReference type="Proteomes" id="UP001233999"/>
    </source>
</evidence>
<dbReference type="Gene3D" id="3.40.50.300">
    <property type="entry name" value="P-loop containing nucleotide triphosphate hydrolases"/>
    <property type="match status" value="1"/>
</dbReference>
<dbReference type="GO" id="GO:0006400">
    <property type="term" value="P:tRNA modification"/>
    <property type="evidence" value="ECO:0007669"/>
    <property type="project" value="UniProtKB-ARBA"/>
</dbReference>
<comment type="similarity">
    <text evidence="3">Belongs to the KTI12 family.</text>
</comment>
<accession>A0AAD8A1D6</accession>
<dbReference type="PANTHER" id="PTHR12435">
    <property type="match status" value="1"/>
</dbReference>
<evidence type="ECO:0000256" key="4">
    <source>
        <dbReference type="ARBA" id="ARBA00026170"/>
    </source>
</evidence>
<dbReference type="GO" id="GO:0006357">
    <property type="term" value="P:regulation of transcription by RNA polymerase II"/>
    <property type="evidence" value="ECO:0007669"/>
    <property type="project" value="UniProtKB-ARBA"/>
</dbReference>
<gene>
    <name evidence="5" type="ORF">L9F63_016843</name>
</gene>
<keyword evidence="1" id="KW-0547">Nucleotide-binding</keyword>
<dbReference type="Proteomes" id="UP001233999">
    <property type="component" value="Unassembled WGS sequence"/>
</dbReference>
<protein>
    <recommendedName>
        <fullName evidence="4">Protein KTI12 homolog</fullName>
    </recommendedName>
</protein>
<dbReference type="EMBL" id="JASPKZ010004575">
    <property type="protein sequence ID" value="KAJ9590027.1"/>
    <property type="molecule type" value="Genomic_DNA"/>
</dbReference>
<reference evidence="5" key="1">
    <citation type="journal article" date="2023" name="IScience">
        <title>Live-bearing cockroach genome reveals convergent evolutionary mechanisms linked to viviparity in insects and beyond.</title>
        <authorList>
            <person name="Fouks B."/>
            <person name="Harrison M.C."/>
            <person name="Mikhailova A.A."/>
            <person name="Marchal E."/>
            <person name="English S."/>
            <person name="Carruthers M."/>
            <person name="Jennings E.C."/>
            <person name="Chiamaka E.L."/>
            <person name="Frigard R.A."/>
            <person name="Pippel M."/>
            <person name="Attardo G.M."/>
            <person name="Benoit J.B."/>
            <person name="Bornberg-Bauer E."/>
            <person name="Tobe S.S."/>
        </authorList>
    </citation>
    <scope>NUCLEOTIDE SEQUENCE</scope>
    <source>
        <strain evidence="5">Stay&amp;Tobe</strain>
    </source>
</reference>
<dbReference type="GO" id="GO:0005524">
    <property type="term" value="F:ATP binding"/>
    <property type="evidence" value="ECO:0007669"/>
    <property type="project" value="UniProtKB-KW"/>
</dbReference>
<dbReference type="FunFam" id="3.40.50.300:FF:000827">
    <property type="entry name" value="KTI12 chromatin-associated homolog"/>
    <property type="match status" value="1"/>
</dbReference>
<dbReference type="InterPro" id="IPR027417">
    <property type="entry name" value="P-loop_NTPase"/>
</dbReference>
<evidence type="ECO:0000313" key="5">
    <source>
        <dbReference type="EMBL" id="KAJ9590027.1"/>
    </source>
</evidence>
<keyword evidence="6" id="KW-1185">Reference proteome</keyword>
<comment type="caution">
    <text evidence="5">The sequence shown here is derived from an EMBL/GenBank/DDBJ whole genome shotgun (WGS) entry which is preliminary data.</text>
</comment>
<reference evidence="5" key="2">
    <citation type="submission" date="2023-05" db="EMBL/GenBank/DDBJ databases">
        <authorList>
            <person name="Fouks B."/>
        </authorList>
    </citation>
    <scope>NUCLEOTIDE SEQUENCE</scope>
    <source>
        <strain evidence="5">Stay&amp;Tobe</strain>
        <tissue evidence="5">Testes</tissue>
    </source>
</reference>